<keyword evidence="12" id="KW-1185">Reference proteome</keyword>
<feature type="domain" description="PAC" evidence="9">
    <location>
        <begin position="275"/>
        <end position="327"/>
    </location>
</feature>
<evidence type="ECO:0000313" key="12">
    <source>
        <dbReference type="Proteomes" id="UP000002745"/>
    </source>
</evidence>
<dbReference type="CDD" id="cd11386">
    <property type="entry name" value="MCP_signal"/>
    <property type="match status" value="1"/>
</dbReference>
<keyword evidence="5" id="KW-0175">Coiled coil</keyword>
<evidence type="ECO:0000256" key="6">
    <source>
        <dbReference type="SAM" id="Phobius"/>
    </source>
</evidence>
<dbReference type="HOGENOM" id="CLU_000445_107_26_5"/>
<dbReference type="InterPro" id="IPR003660">
    <property type="entry name" value="HAMP_dom"/>
</dbReference>
<keyword evidence="4" id="KW-0807">Transducer</keyword>
<feature type="domain" description="Methyl-accepting transducer" evidence="7">
    <location>
        <begin position="542"/>
        <end position="771"/>
    </location>
</feature>
<keyword evidence="2" id="KW-0488">Methylation</keyword>
<evidence type="ECO:0000256" key="2">
    <source>
        <dbReference type="ARBA" id="ARBA00022481"/>
    </source>
</evidence>
<feature type="coiled-coil region" evidence="5">
    <location>
        <begin position="561"/>
        <end position="588"/>
    </location>
</feature>
<protein>
    <submittedName>
        <fullName evidence="11">Methyl-accepting chemotaxis sensory transducer with Pas/Pac sensor</fullName>
    </submittedName>
</protein>
<name>C6XM18_HIRBI</name>
<dbReference type="NCBIfam" id="TIGR00229">
    <property type="entry name" value="sensory_box"/>
    <property type="match status" value="2"/>
</dbReference>
<dbReference type="FunFam" id="1.10.287.950:FF:000001">
    <property type="entry name" value="Methyl-accepting chemotaxis sensory transducer"/>
    <property type="match status" value="1"/>
</dbReference>
<evidence type="ECO:0000259" key="10">
    <source>
        <dbReference type="PROSITE" id="PS50885"/>
    </source>
</evidence>
<dbReference type="PANTHER" id="PTHR43531:SF14">
    <property type="entry name" value="METHYL-ACCEPTING CHEMOTAXIS PROTEIN I-RELATED"/>
    <property type="match status" value="1"/>
</dbReference>
<dbReference type="FunFam" id="3.30.450.20:FF:000075">
    <property type="entry name" value="Methyl-accepting chemotaxis protein"/>
    <property type="match status" value="1"/>
</dbReference>
<evidence type="ECO:0000256" key="5">
    <source>
        <dbReference type="SAM" id="Coils"/>
    </source>
</evidence>
<evidence type="ECO:0000256" key="4">
    <source>
        <dbReference type="PROSITE-ProRule" id="PRU00284"/>
    </source>
</evidence>
<dbReference type="CDD" id="cd00130">
    <property type="entry name" value="PAS"/>
    <property type="match status" value="2"/>
</dbReference>
<dbReference type="SUPFAM" id="SSF55785">
    <property type="entry name" value="PYP-like sensor domain (PAS domain)"/>
    <property type="match status" value="3"/>
</dbReference>
<gene>
    <name evidence="11" type="ordered locus">Hbal_2169</name>
</gene>
<dbReference type="RefSeq" id="WP_015828000.1">
    <property type="nucleotide sequence ID" value="NC_012982.1"/>
</dbReference>
<evidence type="ECO:0000259" key="7">
    <source>
        <dbReference type="PROSITE" id="PS50111"/>
    </source>
</evidence>
<dbReference type="InterPro" id="IPR051310">
    <property type="entry name" value="MCP_chemotaxis"/>
</dbReference>
<feature type="domain" description="PAC" evidence="9">
    <location>
        <begin position="153"/>
        <end position="205"/>
    </location>
</feature>
<dbReference type="Pfam" id="PF13188">
    <property type="entry name" value="PAS_8"/>
    <property type="match status" value="1"/>
</dbReference>
<dbReference type="eggNOG" id="COG2202">
    <property type="taxonomic scope" value="Bacteria"/>
</dbReference>
<dbReference type="InterPro" id="IPR000700">
    <property type="entry name" value="PAS-assoc_C"/>
</dbReference>
<dbReference type="GO" id="GO:0004888">
    <property type="term" value="F:transmembrane signaling receptor activity"/>
    <property type="evidence" value="ECO:0007669"/>
    <property type="project" value="InterPro"/>
</dbReference>
<dbReference type="InterPro" id="IPR001610">
    <property type="entry name" value="PAC"/>
</dbReference>
<dbReference type="Pfam" id="PF08447">
    <property type="entry name" value="PAS_3"/>
    <property type="match status" value="2"/>
</dbReference>
<dbReference type="PRINTS" id="PR00260">
    <property type="entry name" value="CHEMTRNSDUCR"/>
</dbReference>
<dbReference type="GO" id="GO:0007165">
    <property type="term" value="P:signal transduction"/>
    <property type="evidence" value="ECO:0007669"/>
    <property type="project" value="UniProtKB-KW"/>
</dbReference>
<dbReference type="SMART" id="SM00086">
    <property type="entry name" value="PAC"/>
    <property type="match status" value="2"/>
</dbReference>
<dbReference type="InterPro" id="IPR013655">
    <property type="entry name" value="PAS_fold_3"/>
</dbReference>
<feature type="coiled-coil region" evidence="5">
    <location>
        <begin position="742"/>
        <end position="769"/>
    </location>
</feature>
<evidence type="ECO:0000256" key="1">
    <source>
        <dbReference type="ARBA" id="ARBA00004370"/>
    </source>
</evidence>
<dbReference type="OrthoDB" id="489241at2"/>
<dbReference type="Proteomes" id="UP000002745">
    <property type="component" value="Chromosome"/>
</dbReference>
<dbReference type="GO" id="GO:0005886">
    <property type="term" value="C:plasma membrane"/>
    <property type="evidence" value="ECO:0007669"/>
    <property type="project" value="TreeGrafter"/>
</dbReference>
<organism evidence="11 12">
    <name type="scientific">Hirschia baltica (strain ATCC 49814 / DSM 5838 / IFAM 1418)</name>
    <dbReference type="NCBI Taxonomy" id="582402"/>
    <lineage>
        <taxon>Bacteria</taxon>
        <taxon>Pseudomonadati</taxon>
        <taxon>Pseudomonadota</taxon>
        <taxon>Alphaproteobacteria</taxon>
        <taxon>Hyphomonadales</taxon>
        <taxon>Hyphomonadaceae</taxon>
        <taxon>Hirschia</taxon>
    </lineage>
</organism>
<feature type="domain" description="HAMP" evidence="10">
    <location>
        <begin position="485"/>
        <end position="537"/>
    </location>
</feature>
<feature type="domain" description="PAS" evidence="8">
    <location>
        <begin position="199"/>
        <end position="255"/>
    </location>
</feature>
<comment type="similarity">
    <text evidence="3">Belongs to the methyl-accepting chemotaxis (MCP) protein family.</text>
</comment>
<evidence type="ECO:0000259" key="8">
    <source>
        <dbReference type="PROSITE" id="PS50112"/>
    </source>
</evidence>
<dbReference type="InterPro" id="IPR004089">
    <property type="entry name" value="MCPsignal_dom"/>
</dbReference>
<dbReference type="PROSITE" id="PS50112">
    <property type="entry name" value="PAS"/>
    <property type="match status" value="2"/>
</dbReference>
<dbReference type="PROSITE" id="PS50113">
    <property type="entry name" value="PAC"/>
    <property type="match status" value="2"/>
</dbReference>
<evidence type="ECO:0000256" key="3">
    <source>
        <dbReference type="ARBA" id="ARBA00029447"/>
    </source>
</evidence>
<dbReference type="InterPro" id="IPR004090">
    <property type="entry name" value="Chemotax_Me-accpt_rcpt"/>
</dbReference>
<dbReference type="AlphaFoldDB" id="C6XM18"/>
<dbReference type="eggNOG" id="COG0840">
    <property type="taxonomic scope" value="Bacteria"/>
</dbReference>
<feature type="transmembrane region" description="Helical" evidence="6">
    <location>
        <begin position="46"/>
        <end position="66"/>
    </location>
</feature>
<dbReference type="EMBL" id="CP001678">
    <property type="protein sequence ID" value="ACT59850.1"/>
    <property type="molecule type" value="Genomic_DNA"/>
</dbReference>
<feature type="transmembrane region" description="Helical" evidence="6">
    <location>
        <begin position="20"/>
        <end position="40"/>
    </location>
</feature>
<dbReference type="SMART" id="SM00283">
    <property type="entry name" value="MA"/>
    <property type="match status" value="1"/>
</dbReference>
<dbReference type="Gene3D" id="3.30.450.20">
    <property type="entry name" value="PAS domain"/>
    <property type="match status" value="3"/>
</dbReference>
<keyword evidence="6" id="KW-1133">Transmembrane helix</keyword>
<feature type="domain" description="PAS" evidence="8">
    <location>
        <begin position="94"/>
        <end position="124"/>
    </location>
</feature>
<dbReference type="SUPFAM" id="SSF58104">
    <property type="entry name" value="Methyl-accepting chemotaxis protein (MCP) signaling domain"/>
    <property type="match status" value="1"/>
</dbReference>
<dbReference type="KEGG" id="hba:Hbal_2169"/>
<dbReference type="PROSITE" id="PS50885">
    <property type="entry name" value="HAMP"/>
    <property type="match status" value="1"/>
</dbReference>
<comment type="subcellular location">
    <subcellularLocation>
        <location evidence="1">Membrane</location>
    </subcellularLocation>
</comment>
<dbReference type="STRING" id="582402.Hbal_2169"/>
<reference evidence="12" key="1">
    <citation type="journal article" date="2011" name="J. Bacteriol.">
        <title>Genome sequences of eight morphologically diverse alphaproteobacteria.</title>
        <authorList>
            <consortium name="US DOE Joint Genome Institute"/>
            <person name="Brown P.J."/>
            <person name="Kysela D.T."/>
            <person name="Buechlein A."/>
            <person name="Hemmerich C."/>
            <person name="Brun Y.V."/>
        </authorList>
    </citation>
    <scope>NUCLEOTIDE SEQUENCE [LARGE SCALE GENOMIC DNA]</scope>
    <source>
        <strain evidence="12">ATCC 49814 / DSM 5838 / IFAM 1418</strain>
    </source>
</reference>
<dbReference type="InterPro" id="IPR000014">
    <property type="entry name" value="PAS"/>
</dbReference>
<dbReference type="GO" id="GO:0006935">
    <property type="term" value="P:chemotaxis"/>
    <property type="evidence" value="ECO:0007669"/>
    <property type="project" value="InterPro"/>
</dbReference>
<evidence type="ECO:0000313" key="11">
    <source>
        <dbReference type="EMBL" id="ACT59850.1"/>
    </source>
</evidence>
<evidence type="ECO:0000259" key="9">
    <source>
        <dbReference type="PROSITE" id="PS50113"/>
    </source>
</evidence>
<dbReference type="Pfam" id="PF00015">
    <property type="entry name" value="MCPsignal"/>
    <property type="match status" value="1"/>
</dbReference>
<dbReference type="Gene3D" id="1.10.287.950">
    <property type="entry name" value="Methyl-accepting chemotaxis protein"/>
    <property type="match status" value="1"/>
</dbReference>
<keyword evidence="6" id="KW-0472">Membrane</keyword>
<keyword evidence="6" id="KW-0812">Transmembrane</keyword>
<dbReference type="PROSITE" id="PS50111">
    <property type="entry name" value="CHEMOTAXIS_TRANSDUC_2"/>
    <property type="match status" value="1"/>
</dbReference>
<proteinExistence type="inferred from homology"/>
<sequence length="835" mass="90912">MNSNSPITMKTAPKDTKSQLMSSAAMFVGGAAGLAGISLVSQQFGLMPALILCVPVAAVAAGVGFMRKGSQLNTHSQLRELSAKQNAIDKVQAVIEFELDGTILDANQNFCDTVGYRKEEIIGQHHSIFVEREVADGSEYKNFWQKLKQGEFIADEFRRVGKNGKEIWIVASYNPIFDENGRAYKVIKYATDITAEKLKSADMTAQINAINQSQAVIEFDTTGKILNANENFCNTMGYSLSEIKGKHHSMFADPEFARSHEYKQFWEKLCRGEFDSGEYERVAAGGRKVLLQASYNPVFDLNGKLAKVVKYASDLTQSERMKENARIRSALDVATTNVMIADTDFNIVYLNDAQHEMMRVAEDDLKAELSQFDSQKLLGANIDIFHKNPTHQRTMLARLTSTYETDIRVGPRYFHLIATPVFGEDKERVGTVVEWRDDTIEKAIEREVQDVVEAVSRGDFSKSISIEGKDGFMLLLAESINVLSGRVSIVLDSLGMMLDAMSQGDLTKRIEDDFEGVYGKLKEDANATSARLQETVLAISNSATEVSSGAEEISMGATDLSQRTEQQAANLEETASSMQQMAATIKQNADNSQHASQLAVTARESAVSGGEIVHNAVESMSKIEQSSRSISDIIGVIDEIAFQTNLLALNAAVEAARAGDAGRGFAVVASEVRSLAQRSAQAAKDIKDLIVESSSQVKGGVDLVNQTGEALNGIVDAIKKVADIVAEISAASGEQATGAEEINKAITQMDEMTQQNSALVEENAAAAKTMTDQALDMRERMGFFNVGENTIKPKIVGGSFTGKPTPVQSSNRGGARVLQSALAESIQEDDDWSEF</sequence>
<dbReference type="InterPro" id="IPR035965">
    <property type="entry name" value="PAS-like_dom_sf"/>
</dbReference>
<dbReference type="PANTHER" id="PTHR43531">
    <property type="entry name" value="PROTEIN ICFG"/>
    <property type="match status" value="1"/>
</dbReference>
<dbReference type="SMART" id="SM00091">
    <property type="entry name" value="PAS"/>
    <property type="match status" value="3"/>
</dbReference>
<accession>C6XM18</accession>